<keyword evidence="2" id="KW-1133">Transmembrane helix</keyword>
<feature type="compositionally biased region" description="Low complexity" evidence="1">
    <location>
        <begin position="31"/>
        <end position="40"/>
    </location>
</feature>
<name>A0ABY2RUM7_9PSEU</name>
<evidence type="ECO:0000313" key="4">
    <source>
        <dbReference type="EMBL" id="TKG60347.1"/>
    </source>
</evidence>
<dbReference type="InterPro" id="IPR013974">
    <property type="entry name" value="SAF"/>
</dbReference>
<accession>A0ABY2RUM7</accession>
<evidence type="ECO:0000259" key="3">
    <source>
        <dbReference type="SMART" id="SM00858"/>
    </source>
</evidence>
<dbReference type="CDD" id="cd11614">
    <property type="entry name" value="SAF_CpaB_FlgA_like"/>
    <property type="match status" value="1"/>
</dbReference>
<protein>
    <recommendedName>
        <fullName evidence="3">SAF domain-containing protein</fullName>
    </recommendedName>
</protein>
<keyword evidence="5" id="KW-1185">Reference proteome</keyword>
<keyword evidence="2" id="KW-0812">Transmembrane</keyword>
<dbReference type="Proteomes" id="UP000309992">
    <property type="component" value="Unassembled WGS sequence"/>
</dbReference>
<gene>
    <name evidence="4" type="ORF">FCN18_35495</name>
</gene>
<feature type="region of interest" description="Disordered" evidence="1">
    <location>
        <begin position="1"/>
        <end position="43"/>
    </location>
</feature>
<evidence type="ECO:0000256" key="1">
    <source>
        <dbReference type="SAM" id="MobiDB-lite"/>
    </source>
</evidence>
<organism evidence="4 5">
    <name type="scientific">Prauserella endophytica</name>
    <dbReference type="NCBI Taxonomy" id="1592324"/>
    <lineage>
        <taxon>Bacteria</taxon>
        <taxon>Bacillati</taxon>
        <taxon>Actinomycetota</taxon>
        <taxon>Actinomycetes</taxon>
        <taxon>Pseudonocardiales</taxon>
        <taxon>Pseudonocardiaceae</taxon>
        <taxon>Prauserella</taxon>
        <taxon>Prauserella coralliicola group</taxon>
    </lineage>
</organism>
<sequence>MPGGLIVTSTDTSAPGRTAAGDTRPVSWLDSSGSAPASAPRRGRRRRLPHLVAGMLLVVVCVGGAVWWTSSTQDRVPMLALARPVTVGHVLTQADVRTVAVSAAPGVALIPAEQAGSVVGRPMAMSLGAGALLTPDAVGAAVLPAAGRAVVAVGVKPGQFPPEIATGTPVTVVVTAASATGASTGSAQGDGPGTSWTATVVGVAAAGTDQTTVVSLDLDTAGASQLAQVPAGQLALVMQPAGGGR</sequence>
<evidence type="ECO:0000256" key="2">
    <source>
        <dbReference type="SAM" id="Phobius"/>
    </source>
</evidence>
<keyword evidence="2" id="KW-0472">Membrane</keyword>
<comment type="caution">
    <text evidence="4">The sequence shown here is derived from an EMBL/GenBank/DDBJ whole genome shotgun (WGS) entry which is preliminary data.</text>
</comment>
<feature type="transmembrane region" description="Helical" evidence="2">
    <location>
        <begin position="48"/>
        <end position="68"/>
    </location>
</feature>
<feature type="domain" description="SAF" evidence="3">
    <location>
        <begin position="76"/>
        <end position="139"/>
    </location>
</feature>
<dbReference type="EMBL" id="SWMS01000038">
    <property type="protein sequence ID" value="TKG60347.1"/>
    <property type="molecule type" value="Genomic_DNA"/>
</dbReference>
<dbReference type="SMART" id="SM00858">
    <property type="entry name" value="SAF"/>
    <property type="match status" value="1"/>
</dbReference>
<proteinExistence type="predicted"/>
<reference evidence="4 5" key="1">
    <citation type="journal article" date="2015" name="Antonie Van Leeuwenhoek">
        <title>Prauserella endophytica sp. nov., an endophytic actinobacterium isolated from Tamarix taklamakanensis.</title>
        <authorList>
            <person name="Liu J.M."/>
            <person name="Habden X."/>
            <person name="Guo L."/>
            <person name="Tuo L."/>
            <person name="Jiang Z.K."/>
            <person name="Liu S.W."/>
            <person name="Liu X.F."/>
            <person name="Chen L."/>
            <person name="Li R.F."/>
            <person name="Zhang Y.Q."/>
            <person name="Sun C.H."/>
        </authorList>
    </citation>
    <scope>NUCLEOTIDE SEQUENCE [LARGE SCALE GENOMIC DNA]</scope>
    <source>
        <strain evidence="4 5">CGMCC 4.7182</strain>
    </source>
</reference>
<evidence type="ECO:0000313" key="5">
    <source>
        <dbReference type="Proteomes" id="UP000309992"/>
    </source>
</evidence>
<dbReference type="Pfam" id="PF08666">
    <property type="entry name" value="SAF"/>
    <property type="match status" value="1"/>
</dbReference>